<dbReference type="EMBL" id="JALGAR010000009">
    <property type="protein sequence ID" value="MCI4660063.1"/>
    <property type="molecule type" value="Genomic_DNA"/>
</dbReference>
<organism evidence="1 2">
    <name type="scientific">Cryobacterium zhongshanensis</name>
    <dbReference type="NCBI Taxonomy" id="2928153"/>
    <lineage>
        <taxon>Bacteria</taxon>
        <taxon>Bacillati</taxon>
        <taxon>Actinomycetota</taxon>
        <taxon>Actinomycetes</taxon>
        <taxon>Micrococcales</taxon>
        <taxon>Microbacteriaceae</taxon>
        <taxon>Cryobacterium</taxon>
    </lineage>
</organism>
<reference evidence="1" key="1">
    <citation type="submission" date="2022-03" db="EMBL/GenBank/DDBJ databases">
        <title>Cryobacterium sp. nov. strain ZS14-85, isolated from Antarctic soil.</title>
        <authorList>
            <person name="Li J."/>
            <person name="Niu G."/>
        </authorList>
    </citation>
    <scope>NUCLEOTIDE SEQUENCE</scope>
    <source>
        <strain evidence="1">ZS14-85</strain>
    </source>
</reference>
<dbReference type="RefSeq" id="WP_243013492.1">
    <property type="nucleotide sequence ID" value="NZ_JALGAR010000009.1"/>
</dbReference>
<evidence type="ECO:0000313" key="1">
    <source>
        <dbReference type="EMBL" id="MCI4660063.1"/>
    </source>
</evidence>
<gene>
    <name evidence="1" type="ORF">MQH31_19820</name>
</gene>
<proteinExistence type="predicted"/>
<evidence type="ECO:0000313" key="2">
    <source>
        <dbReference type="Proteomes" id="UP001165341"/>
    </source>
</evidence>
<accession>A0AA41R061</accession>
<protein>
    <submittedName>
        <fullName evidence="1">Uncharacterized protein</fullName>
    </submittedName>
</protein>
<keyword evidence="2" id="KW-1185">Reference proteome</keyword>
<name>A0AA41R061_9MICO</name>
<dbReference type="Proteomes" id="UP001165341">
    <property type="component" value="Unassembled WGS sequence"/>
</dbReference>
<comment type="caution">
    <text evidence="1">The sequence shown here is derived from an EMBL/GenBank/DDBJ whole genome shotgun (WGS) entry which is preliminary data.</text>
</comment>
<sequence length="55" mass="5879">MTWLVLSAAALGGVVVIASVRAVIVILSEVAQDRIDSETDGQIDHSAQEARSRSW</sequence>
<dbReference type="AlphaFoldDB" id="A0AA41R061"/>